<dbReference type="OrthoDB" id="5447300at2"/>
<dbReference type="SUPFAM" id="SSF56219">
    <property type="entry name" value="DNase I-like"/>
    <property type="match status" value="1"/>
</dbReference>
<dbReference type="GO" id="GO:0006506">
    <property type="term" value="P:GPI anchor biosynthetic process"/>
    <property type="evidence" value="ECO:0007669"/>
    <property type="project" value="TreeGrafter"/>
</dbReference>
<feature type="domain" description="Endonuclease/exonuclease/phosphatase" evidence="2">
    <location>
        <begin position="58"/>
        <end position="288"/>
    </location>
</feature>
<keyword evidence="1" id="KW-0732">Signal</keyword>
<dbReference type="PANTHER" id="PTHR14859:SF1">
    <property type="entry name" value="PGAP2-INTERACTING PROTEIN"/>
    <property type="match status" value="1"/>
</dbReference>
<sequence length="298" mass="33837" precursor="true">MRCSLLFACVLTLASSLRFDIDPSPFPAASPNDDAALLETGSPPKLTVPSTSDELKIVSYNIRWRSGEELHEIIERLRSDAEVGGAQIIGLQEVDRRKRRTGYTNTARLIAEGLGMNYAWAAPPQSEDSTEEETGVALFSPYPLTEISRIVLPHPGPRGRRRVALGATIKIAPDRAVRVYTVHSETRIEVWQKIDQLRAVLDDLKRYPQITRYIVLGDFNTTEVAALKETRRLFAQAGFLTPFDEDQPTWRFTAMGLRLLELKLDWIWLHGLSPQAWGIARRINYSDHWPLWIRAKFD</sequence>
<organism evidence="3 4">
    <name type="scientific">Pyrinomonas methylaliphatogenes</name>
    <dbReference type="NCBI Taxonomy" id="454194"/>
    <lineage>
        <taxon>Bacteria</taxon>
        <taxon>Pseudomonadati</taxon>
        <taxon>Acidobacteriota</taxon>
        <taxon>Blastocatellia</taxon>
        <taxon>Blastocatellales</taxon>
        <taxon>Pyrinomonadaceae</taxon>
        <taxon>Pyrinomonas</taxon>
    </lineage>
</organism>
<dbReference type="InterPro" id="IPR051916">
    <property type="entry name" value="GPI-anchor_lipid_remodeler"/>
</dbReference>
<dbReference type="Gene3D" id="3.60.10.10">
    <property type="entry name" value="Endonuclease/exonuclease/phosphatase"/>
    <property type="match status" value="1"/>
</dbReference>
<reference evidence="3 4" key="1">
    <citation type="submission" date="2013-12" db="EMBL/GenBank/DDBJ databases">
        <authorList>
            <person name="Stott M."/>
        </authorList>
    </citation>
    <scope>NUCLEOTIDE SEQUENCE [LARGE SCALE GENOMIC DNA]</scope>
    <source>
        <strain evidence="3 4">K22</strain>
    </source>
</reference>
<dbReference type="GO" id="GO:0016787">
    <property type="term" value="F:hydrolase activity"/>
    <property type="evidence" value="ECO:0007669"/>
    <property type="project" value="UniProtKB-KW"/>
</dbReference>
<proteinExistence type="predicted"/>
<dbReference type="InterPro" id="IPR036691">
    <property type="entry name" value="Endo/exonu/phosph_ase_sf"/>
</dbReference>
<reference evidence="3 4" key="2">
    <citation type="submission" date="2015-01" db="EMBL/GenBank/DDBJ databases">
        <title>Complete genome sequence of Pyrinomonas methylaliphatogenes type strain K22T.</title>
        <authorList>
            <person name="Lee K.C.Y."/>
            <person name="Power J.F."/>
            <person name="Dunfield P.F."/>
            <person name="Morgan X.C."/>
            <person name="Huttenhower C."/>
            <person name="Stott M.B."/>
        </authorList>
    </citation>
    <scope>NUCLEOTIDE SEQUENCE [LARGE SCALE GENOMIC DNA]</scope>
    <source>
        <strain evidence="3 4">K22</strain>
    </source>
</reference>
<dbReference type="EMBL" id="CBXV010000001">
    <property type="protein sequence ID" value="CDM64117.1"/>
    <property type="molecule type" value="Genomic_DNA"/>
</dbReference>
<dbReference type="GO" id="GO:0016020">
    <property type="term" value="C:membrane"/>
    <property type="evidence" value="ECO:0007669"/>
    <property type="project" value="GOC"/>
</dbReference>
<accession>A0A0B6WTW4</accession>
<dbReference type="RefSeq" id="WP_060635172.1">
    <property type="nucleotide sequence ID" value="NZ_CBXV010000001.1"/>
</dbReference>
<dbReference type="InterPro" id="IPR005135">
    <property type="entry name" value="Endo/exonuclease/phosphatase"/>
</dbReference>
<dbReference type="PANTHER" id="PTHR14859">
    <property type="entry name" value="CALCOFLUOR WHITE HYPERSENSITIVE PROTEIN PRECURSOR"/>
    <property type="match status" value="1"/>
</dbReference>
<dbReference type="Pfam" id="PF03372">
    <property type="entry name" value="Exo_endo_phos"/>
    <property type="match status" value="1"/>
</dbReference>
<keyword evidence="4" id="KW-1185">Reference proteome</keyword>
<keyword evidence="3" id="KW-0378">Hydrolase</keyword>
<dbReference type="STRING" id="454194.PYK22_00109"/>
<evidence type="ECO:0000256" key="1">
    <source>
        <dbReference type="SAM" id="SignalP"/>
    </source>
</evidence>
<protein>
    <submittedName>
        <fullName evidence="3">Metal-dependent hydrolase</fullName>
    </submittedName>
</protein>
<gene>
    <name evidence="3" type="ORF">PYK22_00109</name>
</gene>
<evidence type="ECO:0000313" key="4">
    <source>
        <dbReference type="Proteomes" id="UP000031518"/>
    </source>
</evidence>
<feature type="signal peptide" evidence="1">
    <location>
        <begin position="1"/>
        <end position="20"/>
    </location>
</feature>
<dbReference type="Proteomes" id="UP000031518">
    <property type="component" value="Unassembled WGS sequence"/>
</dbReference>
<evidence type="ECO:0000259" key="2">
    <source>
        <dbReference type="Pfam" id="PF03372"/>
    </source>
</evidence>
<evidence type="ECO:0000313" key="3">
    <source>
        <dbReference type="EMBL" id="CDM64117.1"/>
    </source>
</evidence>
<dbReference type="AlphaFoldDB" id="A0A0B6WTW4"/>
<feature type="chain" id="PRO_5002110269" evidence="1">
    <location>
        <begin position="21"/>
        <end position="298"/>
    </location>
</feature>
<name>A0A0B6WTW4_9BACT</name>